<protein>
    <recommendedName>
        <fullName evidence="3">DUF2187 domain-containing protein</fullName>
    </recommendedName>
</protein>
<proteinExistence type="predicted"/>
<reference evidence="1 2" key="1">
    <citation type="journal article" date="2015" name="Genome Announc.">
        <title>Expanding the biotechnology potential of lactobacilli through comparative genomics of 213 strains and associated genera.</title>
        <authorList>
            <person name="Sun Z."/>
            <person name="Harris H.M."/>
            <person name="McCann A."/>
            <person name="Guo C."/>
            <person name="Argimon S."/>
            <person name="Zhang W."/>
            <person name="Yang X."/>
            <person name="Jeffery I.B."/>
            <person name="Cooney J.C."/>
            <person name="Kagawa T.F."/>
            <person name="Liu W."/>
            <person name="Song Y."/>
            <person name="Salvetti E."/>
            <person name="Wrobel A."/>
            <person name="Rasinkangas P."/>
            <person name="Parkhill J."/>
            <person name="Rea M.C."/>
            <person name="O'Sullivan O."/>
            <person name="Ritari J."/>
            <person name="Douillard F.P."/>
            <person name="Paul Ross R."/>
            <person name="Yang R."/>
            <person name="Briner A.E."/>
            <person name="Felis G.E."/>
            <person name="de Vos W.M."/>
            <person name="Barrangou R."/>
            <person name="Klaenhammer T.R."/>
            <person name="Caufield P.W."/>
            <person name="Cui Y."/>
            <person name="Zhang H."/>
            <person name="O'Toole P.W."/>
        </authorList>
    </citation>
    <scope>NUCLEOTIDE SEQUENCE [LARGE SCALE GENOMIC DNA]</scope>
    <source>
        <strain evidence="1 2">DSM 20509</strain>
    </source>
</reference>
<sequence>MGDLIMSEKNRTDGKEIEVSSLGKPFVKGSHVSFTFHRHHFSGVVEKQLRNSAILKFDQEFAKTTTAMDMKQLIVISYSKMQLLPAK</sequence>
<comment type="caution">
    <text evidence="1">The sequence shown here is derived from an EMBL/GenBank/DDBJ whole genome shotgun (WGS) entry which is preliminary data.</text>
</comment>
<evidence type="ECO:0000313" key="1">
    <source>
        <dbReference type="EMBL" id="KRM64531.1"/>
    </source>
</evidence>
<dbReference type="AlphaFoldDB" id="A0A0R2AM26"/>
<evidence type="ECO:0000313" key="2">
    <source>
        <dbReference type="Proteomes" id="UP000051008"/>
    </source>
</evidence>
<gene>
    <name evidence="1" type="ORF">FC14_GL001807</name>
</gene>
<dbReference type="Proteomes" id="UP000051008">
    <property type="component" value="Unassembled WGS sequence"/>
</dbReference>
<dbReference type="EMBL" id="AYYP01000030">
    <property type="protein sequence ID" value="KRM64531.1"/>
    <property type="molecule type" value="Genomic_DNA"/>
</dbReference>
<evidence type="ECO:0008006" key="3">
    <source>
        <dbReference type="Google" id="ProtNLM"/>
    </source>
</evidence>
<accession>A0A0R2AM26</accession>
<organism evidence="1 2">
    <name type="scientific">Ligilactobacillus agilis DSM 20509</name>
    <dbReference type="NCBI Taxonomy" id="1423718"/>
    <lineage>
        <taxon>Bacteria</taxon>
        <taxon>Bacillati</taxon>
        <taxon>Bacillota</taxon>
        <taxon>Bacilli</taxon>
        <taxon>Lactobacillales</taxon>
        <taxon>Lactobacillaceae</taxon>
        <taxon>Ligilactobacillus</taxon>
    </lineage>
</organism>
<dbReference type="PATRIC" id="fig|1423718.3.peg.1879"/>
<keyword evidence="2" id="KW-1185">Reference proteome</keyword>
<name>A0A0R2AM26_9LACO</name>